<dbReference type="InterPro" id="IPR036864">
    <property type="entry name" value="Zn2-C6_fun-type_DNA-bd_sf"/>
</dbReference>
<evidence type="ECO:0000256" key="3">
    <source>
        <dbReference type="ARBA" id="ARBA00023015"/>
    </source>
</evidence>
<accession>A0A6A5Y8Q5</accession>
<keyword evidence="8" id="KW-1185">Reference proteome</keyword>
<evidence type="ECO:0000259" key="6">
    <source>
        <dbReference type="PROSITE" id="PS50048"/>
    </source>
</evidence>
<dbReference type="GeneID" id="54280619"/>
<dbReference type="SUPFAM" id="SSF57701">
    <property type="entry name" value="Zn2/Cys6 DNA-binding domain"/>
    <property type="match status" value="1"/>
</dbReference>
<dbReference type="Pfam" id="PF00172">
    <property type="entry name" value="Zn_clus"/>
    <property type="match status" value="1"/>
</dbReference>
<reference evidence="7" key="1">
    <citation type="journal article" date="2020" name="Stud. Mycol.">
        <title>101 Dothideomycetes genomes: a test case for predicting lifestyles and emergence of pathogens.</title>
        <authorList>
            <person name="Haridas S."/>
            <person name="Albert R."/>
            <person name="Binder M."/>
            <person name="Bloem J."/>
            <person name="Labutti K."/>
            <person name="Salamov A."/>
            <person name="Andreopoulos B."/>
            <person name="Baker S."/>
            <person name="Barry K."/>
            <person name="Bills G."/>
            <person name="Bluhm B."/>
            <person name="Cannon C."/>
            <person name="Castanera R."/>
            <person name="Culley D."/>
            <person name="Daum C."/>
            <person name="Ezra D."/>
            <person name="Gonzalez J."/>
            <person name="Henrissat B."/>
            <person name="Kuo A."/>
            <person name="Liang C."/>
            <person name="Lipzen A."/>
            <person name="Lutzoni F."/>
            <person name="Magnuson J."/>
            <person name="Mondo S."/>
            <person name="Nolan M."/>
            <person name="Ohm R."/>
            <person name="Pangilinan J."/>
            <person name="Park H.-J."/>
            <person name="Ramirez L."/>
            <person name="Alfaro M."/>
            <person name="Sun H."/>
            <person name="Tritt A."/>
            <person name="Yoshinaga Y."/>
            <person name="Zwiers L.-H."/>
            <person name="Turgeon B."/>
            <person name="Goodwin S."/>
            <person name="Spatafora J."/>
            <person name="Crous P."/>
            <person name="Grigoriev I."/>
        </authorList>
    </citation>
    <scope>NUCLEOTIDE SEQUENCE</scope>
    <source>
        <strain evidence="7">CBS 175.79</strain>
    </source>
</reference>
<evidence type="ECO:0000256" key="4">
    <source>
        <dbReference type="ARBA" id="ARBA00023163"/>
    </source>
</evidence>
<evidence type="ECO:0000313" key="8">
    <source>
        <dbReference type="Proteomes" id="UP000799778"/>
    </source>
</evidence>
<dbReference type="EMBL" id="ML978066">
    <property type="protein sequence ID" value="KAF2021972.1"/>
    <property type="molecule type" value="Genomic_DNA"/>
</dbReference>
<keyword evidence="5" id="KW-0539">Nucleus</keyword>
<keyword evidence="4" id="KW-0804">Transcription</keyword>
<evidence type="ECO:0000256" key="1">
    <source>
        <dbReference type="ARBA" id="ARBA00022723"/>
    </source>
</evidence>
<dbReference type="GO" id="GO:0000981">
    <property type="term" value="F:DNA-binding transcription factor activity, RNA polymerase II-specific"/>
    <property type="evidence" value="ECO:0007669"/>
    <property type="project" value="InterPro"/>
</dbReference>
<name>A0A6A5Y8Q5_9PLEO</name>
<dbReference type="AlphaFoldDB" id="A0A6A5Y8Q5"/>
<dbReference type="Proteomes" id="UP000799778">
    <property type="component" value="Unassembled WGS sequence"/>
</dbReference>
<keyword evidence="1" id="KW-0479">Metal-binding</keyword>
<organism evidence="7 8">
    <name type="scientific">Aaosphaeria arxii CBS 175.79</name>
    <dbReference type="NCBI Taxonomy" id="1450172"/>
    <lineage>
        <taxon>Eukaryota</taxon>
        <taxon>Fungi</taxon>
        <taxon>Dikarya</taxon>
        <taxon>Ascomycota</taxon>
        <taxon>Pezizomycotina</taxon>
        <taxon>Dothideomycetes</taxon>
        <taxon>Pleosporomycetidae</taxon>
        <taxon>Pleosporales</taxon>
        <taxon>Pleosporales incertae sedis</taxon>
        <taxon>Aaosphaeria</taxon>
    </lineage>
</organism>
<evidence type="ECO:0000313" key="7">
    <source>
        <dbReference type="EMBL" id="KAF2021972.1"/>
    </source>
</evidence>
<feature type="domain" description="Zn(2)-C6 fungal-type" evidence="6">
    <location>
        <begin position="12"/>
        <end position="42"/>
    </location>
</feature>
<dbReference type="RefSeq" id="XP_033390311.1">
    <property type="nucleotide sequence ID" value="XM_033523222.1"/>
</dbReference>
<dbReference type="OrthoDB" id="4216928at2759"/>
<keyword evidence="2" id="KW-0862">Zinc</keyword>
<dbReference type="PROSITE" id="PS50048">
    <property type="entry name" value="ZN2_CY6_FUNGAL_2"/>
    <property type="match status" value="1"/>
</dbReference>
<dbReference type="SMART" id="SM00066">
    <property type="entry name" value="GAL4"/>
    <property type="match status" value="1"/>
</dbReference>
<dbReference type="PANTHER" id="PTHR47660:SF3">
    <property type="entry name" value="FINGER DOMAIN PROTEIN, PUTATIVE (AFU_ORTHOLOGUE AFUA_4G03310)-RELATED"/>
    <property type="match status" value="1"/>
</dbReference>
<dbReference type="InterPro" id="IPR001138">
    <property type="entry name" value="Zn2Cys6_DnaBD"/>
</dbReference>
<proteinExistence type="predicted"/>
<dbReference type="Gene3D" id="4.10.240.10">
    <property type="entry name" value="Zn(2)-C6 fungal-type DNA-binding domain"/>
    <property type="match status" value="1"/>
</dbReference>
<dbReference type="CDD" id="cd00067">
    <property type="entry name" value="GAL4"/>
    <property type="match status" value="1"/>
</dbReference>
<dbReference type="GO" id="GO:0008270">
    <property type="term" value="F:zinc ion binding"/>
    <property type="evidence" value="ECO:0007669"/>
    <property type="project" value="InterPro"/>
</dbReference>
<gene>
    <name evidence="7" type="ORF">BU24DRAFT_340220</name>
</gene>
<keyword evidence="3" id="KW-0805">Transcription regulation</keyword>
<protein>
    <recommendedName>
        <fullName evidence="6">Zn(2)-C6 fungal-type domain-containing protein</fullName>
    </recommendedName>
</protein>
<evidence type="ECO:0000256" key="5">
    <source>
        <dbReference type="ARBA" id="ARBA00023242"/>
    </source>
</evidence>
<evidence type="ECO:0000256" key="2">
    <source>
        <dbReference type="ARBA" id="ARBA00022833"/>
    </source>
</evidence>
<sequence>MLGYISSTRKKSCLACVKSKRRCDLGYPSCKRCSTKHLDCTYPNAAARQHQHQQVGVVVRQTTPDIVPVDEDKNDFNQNTIPVSKDQTESIIPDAQFTPEIRALDPSWLQSTSGASSSRETPFQDDLNLSLDLPPRLSETLLPQIRQIWEPTILSQSQVLFVVDKICAYIPSLALSGATPFIHERMYQGWQPQAYQDSCTIAALHMVKTPQNKAILTKTIDCKISALIASANTWTLAEHLAAVQALIVYQIIRLFDPDLDLQRLADRQNILLAIWSAHLWKRYFNELDPTDNCYDSWIFQESLRRTVLMSVFLRGIWCSFTKGGYCDQVPILAKLPVTRDGVLWSSDSEQWKERRPCTTEGGKLISYGDLSEGWSVDQEPEKLPEWERVLLVACRGAADARLLG</sequence>
<dbReference type="PANTHER" id="PTHR47660">
    <property type="entry name" value="TRANSCRIPTION FACTOR WITH C2H2 AND ZN(2)-CYS(6) DNA BINDING DOMAIN (EUROFUNG)-RELATED-RELATED"/>
    <property type="match status" value="1"/>
</dbReference>